<dbReference type="Proteomes" id="UP000248840">
    <property type="component" value="Unassembled WGS sequence"/>
</dbReference>
<reference evidence="2 3" key="1">
    <citation type="submission" date="2018-06" db="EMBL/GenBank/DDBJ databases">
        <title>Genomic Encyclopedia of Archaeal and Bacterial Type Strains, Phase II (KMG-II): from individual species to whole genera.</title>
        <authorList>
            <person name="Goeker M."/>
        </authorList>
    </citation>
    <scope>NUCLEOTIDE SEQUENCE [LARGE SCALE GENOMIC DNA]</scope>
    <source>
        <strain evidence="2 3">DSM 25663</strain>
    </source>
</reference>
<evidence type="ECO:0000313" key="2">
    <source>
        <dbReference type="EMBL" id="RAR74077.1"/>
    </source>
</evidence>
<evidence type="ECO:0000256" key="1">
    <source>
        <dbReference type="SAM" id="MobiDB-lite"/>
    </source>
</evidence>
<organism evidence="2 3">
    <name type="scientific">Flavobacterium aciduliphilum</name>
    <dbReference type="NCBI Taxonomy" id="1101402"/>
    <lineage>
        <taxon>Bacteria</taxon>
        <taxon>Pseudomonadati</taxon>
        <taxon>Bacteroidota</taxon>
        <taxon>Flavobacteriia</taxon>
        <taxon>Flavobacteriales</taxon>
        <taxon>Flavobacteriaceae</taxon>
        <taxon>Flavobacterium</taxon>
    </lineage>
</organism>
<protein>
    <submittedName>
        <fullName evidence="2">Uncharacterized protein</fullName>
    </submittedName>
</protein>
<accession>A0A328YU43</accession>
<dbReference type="AlphaFoldDB" id="A0A328YU43"/>
<evidence type="ECO:0000313" key="3">
    <source>
        <dbReference type="Proteomes" id="UP000248840"/>
    </source>
</evidence>
<proteinExistence type="predicted"/>
<comment type="caution">
    <text evidence="2">The sequence shown here is derived from an EMBL/GenBank/DDBJ whole genome shotgun (WGS) entry which is preliminary data.</text>
</comment>
<name>A0A328YU43_9FLAO</name>
<feature type="region of interest" description="Disordered" evidence="1">
    <location>
        <begin position="216"/>
        <end position="242"/>
    </location>
</feature>
<dbReference type="RefSeq" id="WP_112112235.1">
    <property type="nucleotide sequence ID" value="NZ_QLSZ01000002.1"/>
</dbReference>
<dbReference type="OrthoDB" id="1190041at2"/>
<dbReference type="PROSITE" id="PS51257">
    <property type="entry name" value="PROKAR_LIPOPROTEIN"/>
    <property type="match status" value="1"/>
</dbReference>
<keyword evidence="3" id="KW-1185">Reference proteome</keyword>
<sequence length="524" mass="57788">MKTLLLKLTKVSLLLFFLILTSCEKDLYDDTLKKESKIKVENFSLKNLKENNINNQRLFEAVKKVKKASKKNIAGKIVYDSEKGIYFDDEKGVKVSKEDYESYTFKILNSESEKIENLLFTKNYLQQYDIYKVKYDFTEEELKTLSPEELKQRQIEYYNITNEKMEVPELLCVEFQELVDNGELHGADSPAQYEWVTNASYCFWTGGIGGGGSDAGASGGVSGSGGSSGGEGGGGNGSGGGISAASNPTGIHIITLPVHGNGIAQIQQSFQELINSIKFTLTVAQTNFLQIPVQHNLVIALTALAQSNNNDEIINWLINQAMSQGSNNVIPIVNYLNSNPESYDSISEFLTQNNYSQESINLVNQMINLSISNGSTFTLDSSINSNNAQVFNNVQEFQNSIIKTGNGFDIQSATLLNEVLSSVKFQINNVGTNLQIDIKQKLTPTYRVSNLTTQLVGIASFLNSTLTNYTVNNSPMGTIKIDVYDTVSMNITVYGYGIVVNQPYHITVIIDSSNGQIISSFINP</sequence>
<dbReference type="EMBL" id="QLSZ01000002">
    <property type="protein sequence ID" value="RAR74077.1"/>
    <property type="molecule type" value="Genomic_DNA"/>
</dbReference>
<gene>
    <name evidence="2" type="ORF">CLV55_1024</name>
</gene>